<evidence type="ECO:0000256" key="5">
    <source>
        <dbReference type="ARBA" id="ARBA00023136"/>
    </source>
</evidence>
<dbReference type="Proteomes" id="UP000244940">
    <property type="component" value="Unassembled WGS sequence"/>
</dbReference>
<dbReference type="EMBL" id="QEYD01000003">
    <property type="protein sequence ID" value="PWE30249.1"/>
    <property type="molecule type" value="Genomic_DNA"/>
</dbReference>
<feature type="transmembrane region" description="Helical" evidence="6">
    <location>
        <begin position="169"/>
        <end position="190"/>
    </location>
</feature>
<keyword evidence="3 6" id="KW-0812">Transmembrane</keyword>
<name>A0A2U2CEJ3_9RHOB</name>
<dbReference type="GO" id="GO:0005886">
    <property type="term" value="C:plasma membrane"/>
    <property type="evidence" value="ECO:0007669"/>
    <property type="project" value="UniProtKB-SubCell"/>
</dbReference>
<keyword evidence="2" id="KW-1003">Cell membrane</keyword>
<dbReference type="InterPro" id="IPR032816">
    <property type="entry name" value="VTT_dom"/>
</dbReference>
<dbReference type="InterPro" id="IPR051311">
    <property type="entry name" value="DedA_domain"/>
</dbReference>
<protein>
    <submittedName>
        <fullName evidence="8">DedA family protein</fullName>
    </submittedName>
</protein>
<dbReference type="GeneID" id="94364435"/>
<evidence type="ECO:0000256" key="4">
    <source>
        <dbReference type="ARBA" id="ARBA00022989"/>
    </source>
</evidence>
<keyword evidence="9" id="KW-1185">Reference proteome</keyword>
<dbReference type="OrthoDB" id="9782291at2"/>
<evidence type="ECO:0000259" key="7">
    <source>
        <dbReference type="Pfam" id="PF09335"/>
    </source>
</evidence>
<evidence type="ECO:0000256" key="1">
    <source>
        <dbReference type="ARBA" id="ARBA00004651"/>
    </source>
</evidence>
<feature type="transmembrane region" description="Helical" evidence="6">
    <location>
        <begin position="134"/>
        <end position="157"/>
    </location>
</feature>
<feature type="transmembrane region" description="Helical" evidence="6">
    <location>
        <begin position="12"/>
        <end position="30"/>
    </location>
</feature>
<dbReference type="Pfam" id="PF09335">
    <property type="entry name" value="VTT_dom"/>
    <property type="match status" value="1"/>
</dbReference>
<dbReference type="RefSeq" id="WP_109532395.1">
    <property type="nucleotide sequence ID" value="NZ_QEYD01000003.1"/>
</dbReference>
<evidence type="ECO:0000256" key="6">
    <source>
        <dbReference type="SAM" id="Phobius"/>
    </source>
</evidence>
<proteinExistence type="predicted"/>
<keyword evidence="5 6" id="KW-0472">Membrane</keyword>
<accession>A0A2U2CEJ3</accession>
<sequence>MTEWLQALVADWGALALGIITFLSCLAVPVPSSLMMLTAGAFAASGDLDLTTVAASALIGAVLGDQTGYQLGRLGYRRAEAWLLHSPARAALLRRARDATRKGGGIAVFLSRWLFSVLGPYVNLLAPGVGLGWLTFTAMGIAGEIVWVILYVGLGYVAGGQLEQAGDMLGDALGLLGSLAMAAGLGWMLLKRHRKRHPGTP</sequence>
<comment type="caution">
    <text evidence="8">The sequence shown here is derived from an EMBL/GenBank/DDBJ whole genome shotgun (WGS) entry which is preliminary data.</text>
</comment>
<gene>
    <name evidence="8" type="ORF">C4N9_06005</name>
</gene>
<organism evidence="8 9">
    <name type="scientific">Pararhodobacter marinus</name>
    <dbReference type="NCBI Taxonomy" id="2184063"/>
    <lineage>
        <taxon>Bacteria</taxon>
        <taxon>Pseudomonadati</taxon>
        <taxon>Pseudomonadota</taxon>
        <taxon>Alphaproteobacteria</taxon>
        <taxon>Rhodobacterales</taxon>
        <taxon>Paracoccaceae</taxon>
        <taxon>Pararhodobacter</taxon>
    </lineage>
</organism>
<keyword evidence="4 6" id="KW-1133">Transmembrane helix</keyword>
<dbReference type="PANTHER" id="PTHR42709:SF6">
    <property type="entry name" value="UNDECAPRENYL PHOSPHATE TRANSPORTER A"/>
    <property type="match status" value="1"/>
</dbReference>
<evidence type="ECO:0000313" key="9">
    <source>
        <dbReference type="Proteomes" id="UP000244940"/>
    </source>
</evidence>
<evidence type="ECO:0000256" key="2">
    <source>
        <dbReference type="ARBA" id="ARBA00022475"/>
    </source>
</evidence>
<evidence type="ECO:0000313" key="8">
    <source>
        <dbReference type="EMBL" id="PWE30249.1"/>
    </source>
</evidence>
<evidence type="ECO:0000256" key="3">
    <source>
        <dbReference type="ARBA" id="ARBA00022692"/>
    </source>
</evidence>
<dbReference type="PANTHER" id="PTHR42709">
    <property type="entry name" value="ALKALINE PHOSPHATASE LIKE PROTEIN"/>
    <property type="match status" value="1"/>
</dbReference>
<reference evidence="8 9" key="1">
    <citation type="submission" date="2018-05" db="EMBL/GenBank/DDBJ databases">
        <title>Pararhodobacter marina sp. nov., isolated from deep-sea water of the Indian Ocean.</title>
        <authorList>
            <person name="Lai Q.Sr."/>
            <person name="Liu X."/>
            <person name="Shao Z."/>
        </authorList>
    </citation>
    <scope>NUCLEOTIDE SEQUENCE [LARGE SCALE GENOMIC DNA]</scope>
    <source>
        <strain evidence="8 9">CIC4N-9</strain>
    </source>
</reference>
<feature type="domain" description="VTT" evidence="7">
    <location>
        <begin position="30"/>
        <end position="156"/>
    </location>
</feature>
<dbReference type="AlphaFoldDB" id="A0A2U2CEJ3"/>
<comment type="subcellular location">
    <subcellularLocation>
        <location evidence="1">Cell membrane</location>
        <topology evidence="1">Multi-pass membrane protein</topology>
    </subcellularLocation>
</comment>